<feature type="compositionally biased region" description="Low complexity" evidence="1">
    <location>
        <begin position="59"/>
        <end position="69"/>
    </location>
</feature>
<feature type="compositionally biased region" description="Basic and acidic residues" evidence="1">
    <location>
        <begin position="126"/>
        <end position="136"/>
    </location>
</feature>
<evidence type="ECO:0000313" key="3">
    <source>
        <dbReference type="Proteomes" id="UP000770661"/>
    </source>
</evidence>
<dbReference type="OrthoDB" id="6373754at2759"/>
<keyword evidence="3" id="KW-1185">Reference proteome</keyword>
<feature type="compositionally biased region" description="Polar residues" evidence="1">
    <location>
        <begin position="27"/>
        <end position="40"/>
    </location>
</feature>
<name>A0A8J8WBP0_CHIOP</name>
<dbReference type="Proteomes" id="UP000770661">
    <property type="component" value="Unassembled WGS sequence"/>
</dbReference>
<organism evidence="2 3">
    <name type="scientific">Chionoecetes opilio</name>
    <name type="common">Atlantic snow crab</name>
    <name type="synonym">Cancer opilio</name>
    <dbReference type="NCBI Taxonomy" id="41210"/>
    <lineage>
        <taxon>Eukaryota</taxon>
        <taxon>Metazoa</taxon>
        <taxon>Ecdysozoa</taxon>
        <taxon>Arthropoda</taxon>
        <taxon>Crustacea</taxon>
        <taxon>Multicrustacea</taxon>
        <taxon>Malacostraca</taxon>
        <taxon>Eumalacostraca</taxon>
        <taxon>Eucarida</taxon>
        <taxon>Decapoda</taxon>
        <taxon>Pleocyemata</taxon>
        <taxon>Brachyura</taxon>
        <taxon>Eubrachyura</taxon>
        <taxon>Majoidea</taxon>
        <taxon>Majidae</taxon>
        <taxon>Chionoecetes</taxon>
    </lineage>
</organism>
<feature type="compositionally biased region" description="Low complexity" evidence="1">
    <location>
        <begin position="93"/>
        <end position="103"/>
    </location>
</feature>
<accession>A0A8J8WBP0</accession>
<sequence length="300" mass="32613">MAGQPFEYPDITQGQSPCPNNWPPGIQNANTGAGQHSDGNPGTAYFSPGVPSERPAPQGGSSQTGSDSGSSRKREGRRETSRSRHVSGDARRSTSASRYNSYSSDEDDLPEERETRKRTRRNSRRSSTDLSRDARKPVMSGDGCIGFVADDRLQGGSLENLASEPPQSDPYVPQQTSFISTSKASPDYVNINIVSESQDARSVGVVRSAVGGGEKKYNEKTVSQRAEPVFIDNHEGYSAGPSLDQEAEPHPSVPRTYEQSFVYSDQIYAARDPYYVSDVQLPAKADKFEEDKNDISSSTG</sequence>
<feature type="region of interest" description="Disordered" evidence="1">
    <location>
        <begin position="1"/>
        <end position="179"/>
    </location>
</feature>
<proteinExistence type="predicted"/>
<feature type="region of interest" description="Disordered" evidence="1">
    <location>
        <begin position="215"/>
        <end position="254"/>
    </location>
</feature>
<evidence type="ECO:0000256" key="1">
    <source>
        <dbReference type="SAM" id="MobiDB-lite"/>
    </source>
</evidence>
<dbReference type="AlphaFoldDB" id="A0A8J8WBP0"/>
<feature type="compositionally biased region" description="Basic and acidic residues" evidence="1">
    <location>
        <begin position="70"/>
        <end position="92"/>
    </location>
</feature>
<reference evidence="2" key="1">
    <citation type="submission" date="2020-07" db="EMBL/GenBank/DDBJ databases">
        <title>The High-quality genome of the commercially important snow crab, Chionoecetes opilio.</title>
        <authorList>
            <person name="Jeong J.-H."/>
            <person name="Ryu S."/>
        </authorList>
    </citation>
    <scope>NUCLEOTIDE SEQUENCE</scope>
    <source>
        <strain evidence="2">MADBK_172401_WGS</strain>
        <tissue evidence="2">Digestive gland</tissue>
    </source>
</reference>
<evidence type="ECO:0000313" key="2">
    <source>
        <dbReference type="EMBL" id="KAG0692814.1"/>
    </source>
</evidence>
<gene>
    <name evidence="2" type="ORF">GWK47_027741</name>
</gene>
<dbReference type="EMBL" id="JACEEZ010026433">
    <property type="protein sequence ID" value="KAG0692814.1"/>
    <property type="molecule type" value="Genomic_DNA"/>
</dbReference>
<protein>
    <submittedName>
        <fullName evidence="2">Uncharacterized protein</fullName>
    </submittedName>
</protein>
<comment type="caution">
    <text evidence="2">The sequence shown here is derived from an EMBL/GenBank/DDBJ whole genome shotgun (WGS) entry which is preliminary data.</text>
</comment>